<protein>
    <submittedName>
        <fullName evidence="1">Uncharacterized protein</fullName>
    </submittedName>
</protein>
<evidence type="ECO:0000313" key="1">
    <source>
        <dbReference type="EMBL" id="RVT79693.1"/>
    </source>
</evidence>
<name>A0A437L2Z6_9FLAO</name>
<dbReference type="EMBL" id="SACJ01000001">
    <property type="protein sequence ID" value="RVT79693.1"/>
    <property type="molecule type" value="Genomic_DNA"/>
</dbReference>
<comment type="caution">
    <text evidence="1">The sequence shown here is derived from an EMBL/GenBank/DDBJ whole genome shotgun (WGS) entry which is preliminary data.</text>
</comment>
<dbReference type="AlphaFoldDB" id="A0A437L2Z6"/>
<keyword evidence="2" id="KW-1185">Reference proteome</keyword>
<dbReference type="Proteomes" id="UP000285211">
    <property type="component" value="Unassembled WGS sequence"/>
</dbReference>
<dbReference type="OrthoDB" id="714297at2"/>
<gene>
    <name evidence="1" type="ORF">EOD40_00865</name>
</gene>
<dbReference type="RefSeq" id="WP_128193012.1">
    <property type="nucleotide sequence ID" value="NZ_SACJ01000001.1"/>
</dbReference>
<evidence type="ECO:0000313" key="2">
    <source>
        <dbReference type="Proteomes" id="UP000285211"/>
    </source>
</evidence>
<organism evidence="1 2">
    <name type="scientific">Flavobacterium sufflavum</name>
    <dbReference type="NCBI Taxonomy" id="1921138"/>
    <lineage>
        <taxon>Bacteria</taxon>
        <taxon>Pseudomonadati</taxon>
        <taxon>Bacteroidota</taxon>
        <taxon>Flavobacteriia</taxon>
        <taxon>Flavobacteriales</taxon>
        <taxon>Flavobacteriaceae</taxon>
        <taxon>Flavobacterium</taxon>
    </lineage>
</organism>
<reference evidence="1 2" key="1">
    <citation type="submission" date="2019-01" db="EMBL/GenBank/DDBJ databases">
        <authorList>
            <person name="Chen W.-M."/>
        </authorList>
    </citation>
    <scope>NUCLEOTIDE SEQUENCE [LARGE SCALE GENOMIC DNA]</scope>
    <source>
        <strain evidence="1 2">BBQ-12</strain>
    </source>
</reference>
<proteinExistence type="predicted"/>
<sequence length="159" mass="18602">MKKYIFILTVIVISSCNHTQKAEIKNTSKATKKELRPFFDSDKIAHYYLNFSEDEFTKFIRKDNRTKKEAEFSNLFTGYLPNTIPKEDFEKTLLNHNYKKSNLSIKQQNEIQDVFSEKDSLMNYGYACAAEYRDIFVFKKKEKIIGIAKSVLNAVASRL</sequence>
<accession>A0A437L2Z6</accession>
<dbReference type="PROSITE" id="PS51257">
    <property type="entry name" value="PROKAR_LIPOPROTEIN"/>
    <property type="match status" value="1"/>
</dbReference>